<keyword evidence="9" id="KW-1185">Reference proteome</keyword>
<dbReference type="InterPro" id="IPR001478">
    <property type="entry name" value="PDZ"/>
</dbReference>
<accession>E4T732</accession>
<dbReference type="Gene3D" id="2.30.42.10">
    <property type="match status" value="1"/>
</dbReference>
<dbReference type="RefSeq" id="WP_013445895.1">
    <property type="nucleotide sequence ID" value="NC_014734.1"/>
</dbReference>
<dbReference type="Pfam" id="PF22694">
    <property type="entry name" value="CtpB_N-like"/>
    <property type="match status" value="1"/>
</dbReference>
<evidence type="ECO:0000256" key="4">
    <source>
        <dbReference type="ARBA" id="ARBA00022825"/>
    </source>
</evidence>
<dbReference type="HOGENOM" id="CLU_017295_2_1_10"/>
<dbReference type="Proteomes" id="UP000008718">
    <property type="component" value="Chromosome"/>
</dbReference>
<proteinExistence type="inferred from homology"/>
<dbReference type="PANTHER" id="PTHR32060:SF30">
    <property type="entry name" value="CARBOXY-TERMINAL PROCESSING PROTEASE CTPA"/>
    <property type="match status" value="1"/>
</dbReference>
<keyword evidence="2 5" id="KW-0645">Protease</keyword>
<evidence type="ECO:0000256" key="3">
    <source>
        <dbReference type="ARBA" id="ARBA00022801"/>
    </source>
</evidence>
<dbReference type="Pfam" id="PF17820">
    <property type="entry name" value="PDZ_6"/>
    <property type="match status" value="1"/>
</dbReference>
<reference key="1">
    <citation type="submission" date="2010-11" db="EMBL/GenBank/DDBJ databases">
        <title>The complete genome of Paludibacter propionicigenes DSM 17365.</title>
        <authorList>
            <consortium name="US DOE Joint Genome Institute (JGI-PGF)"/>
            <person name="Lucas S."/>
            <person name="Copeland A."/>
            <person name="Lapidus A."/>
            <person name="Bruce D."/>
            <person name="Goodwin L."/>
            <person name="Pitluck S."/>
            <person name="Kyrpides N."/>
            <person name="Mavromatis K."/>
            <person name="Ivanova N."/>
            <person name="Munk A.C."/>
            <person name="Brettin T."/>
            <person name="Detter J.C."/>
            <person name="Han C."/>
            <person name="Tapia R."/>
            <person name="Land M."/>
            <person name="Hauser L."/>
            <person name="Markowitz V."/>
            <person name="Cheng J.-F."/>
            <person name="Hugenholtz P."/>
            <person name="Woyke T."/>
            <person name="Wu D."/>
            <person name="Gronow S."/>
            <person name="Wellnitz S."/>
            <person name="Brambilla E."/>
            <person name="Klenk H.-P."/>
            <person name="Eisen J.A."/>
        </authorList>
    </citation>
    <scope>NUCLEOTIDE SEQUENCE</scope>
    <source>
        <strain>WB4</strain>
    </source>
</reference>
<dbReference type="SUPFAM" id="SSF52096">
    <property type="entry name" value="ClpP/crotonase"/>
    <property type="match status" value="1"/>
</dbReference>
<dbReference type="SMART" id="SM00228">
    <property type="entry name" value="PDZ"/>
    <property type="match status" value="1"/>
</dbReference>
<dbReference type="CDD" id="cd07560">
    <property type="entry name" value="Peptidase_S41_CPP"/>
    <property type="match status" value="1"/>
</dbReference>
<evidence type="ECO:0000256" key="1">
    <source>
        <dbReference type="ARBA" id="ARBA00009179"/>
    </source>
</evidence>
<dbReference type="EMBL" id="CP002345">
    <property type="protein sequence ID" value="ADQ80526.1"/>
    <property type="molecule type" value="Genomic_DNA"/>
</dbReference>
<protein>
    <submittedName>
        <fullName evidence="8">C-terminal processing peptidase-3</fullName>
        <ecNumber evidence="8">3.4.21.102</ecNumber>
    </submittedName>
</protein>
<feature type="domain" description="Tail specific protease" evidence="7">
    <location>
        <begin position="161"/>
        <end position="343"/>
    </location>
</feature>
<dbReference type="EC" id="3.4.21.102" evidence="8"/>
<dbReference type="GO" id="GO:0030288">
    <property type="term" value="C:outer membrane-bounded periplasmic space"/>
    <property type="evidence" value="ECO:0007669"/>
    <property type="project" value="TreeGrafter"/>
</dbReference>
<dbReference type="InterPro" id="IPR004447">
    <property type="entry name" value="Peptidase_S41A"/>
</dbReference>
<evidence type="ECO:0000259" key="6">
    <source>
        <dbReference type="SMART" id="SM00228"/>
    </source>
</evidence>
<comment type="similarity">
    <text evidence="1 5">Belongs to the peptidase S41A family.</text>
</comment>
<dbReference type="Gene3D" id="3.90.226.10">
    <property type="entry name" value="2-enoyl-CoA Hydratase, Chain A, domain 1"/>
    <property type="match status" value="1"/>
</dbReference>
<reference evidence="8 9" key="2">
    <citation type="journal article" date="2011" name="Stand. Genomic Sci.">
        <title>Complete genome sequence of Paludibacter propionicigenes type strain (WB4).</title>
        <authorList>
            <person name="Gronow S."/>
            <person name="Munk C."/>
            <person name="Lapidus A."/>
            <person name="Nolan M."/>
            <person name="Lucas S."/>
            <person name="Hammon N."/>
            <person name="Deshpande S."/>
            <person name="Cheng J.F."/>
            <person name="Tapia R."/>
            <person name="Han C."/>
            <person name="Goodwin L."/>
            <person name="Pitluck S."/>
            <person name="Liolios K."/>
            <person name="Ivanova N."/>
            <person name="Mavromatis K."/>
            <person name="Mikhailova N."/>
            <person name="Pati A."/>
            <person name="Chen A."/>
            <person name="Palaniappan K."/>
            <person name="Land M."/>
            <person name="Hauser L."/>
            <person name="Chang Y.J."/>
            <person name="Jeffries C.D."/>
            <person name="Brambilla E."/>
            <person name="Rohde M."/>
            <person name="Goker M."/>
            <person name="Detter J.C."/>
            <person name="Woyke T."/>
            <person name="Bristow J."/>
            <person name="Eisen J.A."/>
            <person name="Markowitz V."/>
            <person name="Hugenholtz P."/>
            <person name="Kyrpides N.C."/>
            <person name="Klenk H.P."/>
        </authorList>
    </citation>
    <scope>NUCLEOTIDE SEQUENCE [LARGE SCALE GENOMIC DNA]</scope>
    <source>
        <strain evidence="9">DSM 17365 / JCM 13257 / WB4</strain>
    </source>
</reference>
<dbReference type="Pfam" id="PF03572">
    <property type="entry name" value="Peptidase_S41"/>
    <property type="match status" value="1"/>
</dbReference>
<dbReference type="CDD" id="cd06782">
    <property type="entry name" value="cpPDZ_CPP-like"/>
    <property type="match status" value="1"/>
</dbReference>
<dbReference type="GO" id="GO:0006508">
    <property type="term" value="P:proteolysis"/>
    <property type="evidence" value="ECO:0007669"/>
    <property type="project" value="UniProtKB-KW"/>
</dbReference>
<gene>
    <name evidence="8" type="ordered locus">Palpr_2394</name>
</gene>
<evidence type="ECO:0000259" key="7">
    <source>
        <dbReference type="SMART" id="SM00245"/>
    </source>
</evidence>
<dbReference type="NCBIfam" id="TIGR00225">
    <property type="entry name" value="prc"/>
    <property type="match status" value="1"/>
</dbReference>
<dbReference type="SUPFAM" id="SSF50156">
    <property type="entry name" value="PDZ domain-like"/>
    <property type="match status" value="1"/>
</dbReference>
<dbReference type="SMART" id="SM00245">
    <property type="entry name" value="TSPc"/>
    <property type="match status" value="1"/>
</dbReference>
<dbReference type="Gene3D" id="3.30.750.44">
    <property type="match status" value="1"/>
</dbReference>
<dbReference type="AlphaFoldDB" id="E4T732"/>
<keyword evidence="4 5" id="KW-0720">Serine protease</keyword>
<dbReference type="InterPro" id="IPR029045">
    <property type="entry name" value="ClpP/crotonase-like_dom_sf"/>
</dbReference>
<feature type="domain" description="PDZ" evidence="6">
    <location>
        <begin position="86"/>
        <end position="159"/>
    </location>
</feature>
<evidence type="ECO:0000313" key="8">
    <source>
        <dbReference type="EMBL" id="ADQ80526.1"/>
    </source>
</evidence>
<dbReference type="KEGG" id="ppn:Palpr_2394"/>
<name>E4T732_PALPW</name>
<dbReference type="InterPro" id="IPR055210">
    <property type="entry name" value="CtpA/B_N"/>
</dbReference>
<dbReference type="GO" id="GO:0004252">
    <property type="term" value="F:serine-type endopeptidase activity"/>
    <property type="evidence" value="ECO:0007669"/>
    <property type="project" value="UniProtKB-EC"/>
</dbReference>
<dbReference type="InterPro" id="IPR005151">
    <property type="entry name" value="Tail-specific_protease"/>
</dbReference>
<evidence type="ECO:0000256" key="5">
    <source>
        <dbReference type="RuleBase" id="RU004404"/>
    </source>
</evidence>
<dbReference type="OrthoDB" id="9812068at2"/>
<organism evidence="8 9">
    <name type="scientific">Paludibacter propionicigenes (strain DSM 17365 / JCM 13257 / WB4)</name>
    <dbReference type="NCBI Taxonomy" id="694427"/>
    <lineage>
        <taxon>Bacteria</taxon>
        <taxon>Pseudomonadati</taxon>
        <taxon>Bacteroidota</taxon>
        <taxon>Bacteroidia</taxon>
        <taxon>Bacteroidales</taxon>
        <taxon>Paludibacteraceae</taxon>
        <taxon>Paludibacter</taxon>
    </lineage>
</organism>
<dbReference type="FunFam" id="2.30.42.10:FF:000063">
    <property type="entry name" value="Peptidase, S41 family"/>
    <property type="match status" value="1"/>
</dbReference>
<dbReference type="GO" id="GO:0007165">
    <property type="term" value="P:signal transduction"/>
    <property type="evidence" value="ECO:0007669"/>
    <property type="project" value="TreeGrafter"/>
</dbReference>
<keyword evidence="3 5" id="KW-0378">Hydrolase</keyword>
<evidence type="ECO:0000256" key="2">
    <source>
        <dbReference type="ARBA" id="ARBA00022670"/>
    </source>
</evidence>
<dbReference type="PANTHER" id="PTHR32060">
    <property type="entry name" value="TAIL-SPECIFIC PROTEASE"/>
    <property type="match status" value="1"/>
</dbReference>
<sequence length="573" mass="64359">MKKTVPFLFFLIFTPVLIAQGFSSLQQRKLANALTAISNLYVDSINDKKLVESTIQSVLKELDPHSSYISKEEVDRVNEPLEGSFEGVGIQFQMFQDSLLVVQTVAGCPAEKVGVLPGDRIIYINNELVAGVKMESSGIFKRLRGPKGTEVTVKIRRAGKAGLLEFKIIRDKIPIHSVDANYMINKEIGYIKINNFGSATVKEFEDALANLQQKGMKSLILSLQGNGGGYLNAAIEMADEFLQKNSLIVYTQGLNQPKTIAEATAVGNFEQGKVIVLVDEYSASASEILSGALQDWDRAIIIGRRTFGKGLVQRQFPLIDGSMMRLTVARYYTPTGRSIQKSYKGGYEKYEMDLLDRFNKGELLHADSIHFPDSLRYQTLSLKRTVYGGGGIMPDIFVPLDTTRYTNFHRNIIAKGVVNKVSVQYIDKNRTELKKKYPTFEKFKKEYEVDDALLKQLISAAEKEKIKINGSDSVNDATRNQLLAISDKFKNDHLVDNELLKKLLNSEKKPNKNAEPNEFEKSKPLIKLQLKALLARDLWDENAYYQIIDADNESLKKAVEILQTPGAYEKILK</sequence>
<evidence type="ECO:0000313" key="9">
    <source>
        <dbReference type="Proteomes" id="UP000008718"/>
    </source>
</evidence>
<dbReference type="eggNOG" id="COG0793">
    <property type="taxonomic scope" value="Bacteria"/>
</dbReference>
<dbReference type="STRING" id="694427.Palpr_2394"/>
<dbReference type="InterPro" id="IPR041489">
    <property type="entry name" value="PDZ_6"/>
</dbReference>
<dbReference type="InterPro" id="IPR036034">
    <property type="entry name" value="PDZ_sf"/>
</dbReference>